<gene>
    <name evidence="1" type="ORF">K505DRAFT_262296</name>
</gene>
<keyword evidence="2" id="KW-1185">Reference proteome</keyword>
<protein>
    <submittedName>
        <fullName evidence="1">Uncharacterized protein</fullName>
    </submittedName>
</protein>
<sequence length="53" mass="6270">RYLVETKNLAIYAAANVAQENFYLQEELVIKKEIFFKASNAFFTDKLYIKQSF</sequence>
<feature type="non-terminal residue" evidence="1">
    <location>
        <position position="1"/>
    </location>
</feature>
<dbReference type="AlphaFoldDB" id="A0A6A6WNA8"/>
<organism evidence="1 2">
    <name type="scientific">Melanomma pulvis-pyrius CBS 109.77</name>
    <dbReference type="NCBI Taxonomy" id="1314802"/>
    <lineage>
        <taxon>Eukaryota</taxon>
        <taxon>Fungi</taxon>
        <taxon>Dikarya</taxon>
        <taxon>Ascomycota</taxon>
        <taxon>Pezizomycotina</taxon>
        <taxon>Dothideomycetes</taxon>
        <taxon>Pleosporomycetidae</taxon>
        <taxon>Pleosporales</taxon>
        <taxon>Melanommataceae</taxon>
        <taxon>Melanomma</taxon>
    </lineage>
</organism>
<accession>A0A6A6WNA8</accession>
<dbReference type="Proteomes" id="UP000799757">
    <property type="component" value="Unassembled WGS sequence"/>
</dbReference>
<proteinExistence type="predicted"/>
<dbReference type="EMBL" id="MU003354">
    <property type="protein sequence ID" value="KAF2785413.1"/>
    <property type="molecule type" value="Genomic_DNA"/>
</dbReference>
<name>A0A6A6WNA8_9PLEO</name>
<reference evidence="1" key="1">
    <citation type="journal article" date="2020" name="Stud. Mycol.">
        <title>101 Dothideomycetes genomes: a test case for predicting lifestyles and emergence of pathogens.</title>
        <authorList>
            <person name="Haridas S."/>
            <person name="Albert R."/>
            <person name="Binder M."/>
            <person name="Bloem J."/>
            <person name="Labutti K."/>
            <person name="Salamov A."/>
            <person name="Andreopoulos B."/>
            <person name="Baker S."/>
            <person name="Barry K."/>
            <person name="Bills G."/>
            <person name="Bluhm B."/>
            <person name="Cannon C."/>
            <person name="Castanera R."/>
            <person name="Culley D."/>
            <person name="Daum C."/>
            <person name="Ezra D."/>
            <person name="Gonzalez J."/>
            <person name="Henrissat B."/>
            <person name="Kuo A."/>
            <person name="Liang C."/>
            <person name="Lipzen A."/>
            <person name="Lutzoni F."/>
            <person name="Magnuson J."/>
            <person name="Mondo S."/>
            <person name="Nolan M."/>
            <person name="Ohm R."/>
            <person name="Pangilinan J."/>
            <person name="Park H.-J."/>
            <person name="Ramirez L."/>
            <person name="Alfaro M."/>
            <person name="Sun H."/>
            <person name="Tritt A."/>
            <person name="Yoshinaga Y."/>
            <person name="Zwiers L.-H."/>
            <person name="Turgeon B."/>
            <person name="Goodwin S."/>
            <person name="Spatafora J."/>
            <person name="Crous P."/>
            <person name="Grigoriev I."/>
        </authorList>
    </citation>
    <scope>NUCLEOTIDE SEQUENCE</scope>
    <source>
        <strain evidence="1">CBS 109.77</strain>
    </source>
</reference>
<evidence type="ECO:0000313" key="2">
    <source>
        <dbReference type="Proteomes" id="UP000799757"/>
    </source>
</evidence>
<evidence type="ECO:0000313" key="1">
    <source>
        <dbReference type="EMBL" id="KAF2785413.1"/>
    </source>
</evidence>